<organism evidence="3 4">
    <name type="scientific">Polystyrenella longa</name>
    <dbReference type="NCBI Taxonomy" id="2528007"/>
    <lineage>
        <taxon>Bacteria</taxon>
        <taxon>Pseudomonadati</taxon>
        <taxon>Planctomycetota</taxon>
        <taxon>Planctomycetia</taxon>
        <taxon>Planctomycetales</taxon>
        <taxon>Planctomycetaceae</taxon>
        <taxon>Polystyrenella</taxon>
    </lineage>
</organism>
<feature type="transmembrane region" description="Helical" evidence="2">
    <location>
        <begin position="38"/>
        <end position="56"/>
    </location>
</feature>
<dbReference type="EMBL" id="CP036281">
    <property type="protein sequence ID" value="QDU81889.1"/>
    <property type="molecule type" value="Genomic_DNA"/>
</dbReference>
<accession>A0A518CRN3</accession>
<keyword evidence="2" id="KW-1133">Transmembrane helix</keyword>
<evidence type="ECO:0000256" key="2">
    <source>
        <dbReference type="SAM" id="Phobius"/>
    </source>
</evidence>
<proteinExistence type="predicted"/>
<name>A0A518CRN3_9PLAN</name>
<keyword evidence="2" id="KW-0812">Transmembrane</keyword>
<gene>
    <name evidence="3" type="ORF">Pla110_36400</name>
</gene>
<keyword evidence="2" id="KW-0472">Membrane</keyword>
<evidence type="ECO:0000313" key="4">
    <source>
        <dbReference type="Proteomes" id="UP000317178"/>
    </source>
</evidence>
<keyword evidence="4" id="KW-1185">Reference proteome</keyword>
<dbReference type="AlphaFoldDB" id="A0A518CRN3"/>
<evidence type="ECO:0000256" key="1">
    <source>
        <dbReference type="SAM" id="MobiDB-lite"/>
    </source>
</evidence>
<dbReference type="KEGG" id="plon:Pla110_36400"/>
<dbReference type="Proteomes" id="UP000317178">
    <property type="component" value="Chromosome"/>
</dbReference>
<feature type="region of interest" description="Disordered" evidence="1">
    <location>
        <begin position="63"/>
        <end position="82"/>
    </location>
</feature>
<sequence>MVRAKILRREILINEEDVQRSQSADETTRHLVKSNRSLPLAIVIAMIFGLFTGLSWEDNEHLHAAPRDETPPKAFESGGARSAKTLQEIKEILVRMDGRLERIEKQMGGSR</sequence>
<reference evidence="3 4" key="1">
    <citation type="submission" date="2019-02" db="EMBL/GenBank/DDBJ databases">
        <title>Deep-cultivation of Planctomycetes and their phenomic and genomic characterization uncovers novel biology.</title>
        <authorList>
            <person name="Wiegand S."/>
            <person name="Jogler M."/>
            <person name="Boedeker C."/>
            <person name="Pinto D."/>
            <person name="Vollmers J."/>
            <person name="Rivas-Marin E."/>
            <person name="Kohn T."/>
            <person name="Peeters S.H."/>
            <person name="Heuer A."/>
            <person name="Rast P."/>
            <person name="Oberbeckmann S."/>
            <person name="Bunk B."/>
            <person name="Jeske O."/>
            <person name="Meyerdierks A."/>
            <person name="Storesund J.E."/>
            <person name="Kallscheuer N."/>
            <person name="Luecker S."/>
            <person name="Lage O.M."/>
            <person name="Pohl T."/>
            <person name="Merkel B.J."/>
            <person name="Hornburger P."/>
            <person name="Mueller R.-W."/>
            <person name="Bruemmer F."/>
            <person name="Labrenz M."/>
            <person name="Spormann A.M."/>
            <person name="Op den Camp H."/>
            <person name="Overmann J."/>
            <person name="Amann R."/>
            <person name="Jetten M.S.M."/>
            <person name="Mascher T."/>
            <person name="Medema M.H."/>
            <person name="Devos D.P."/>
            <person name="Kaster A.-K."/>
            <person name="Ovreas L."/>
            <person name="Rohde M."/>
            <person name="Galperin M.Y."/>
            <person name="Jogler C."/>
        </authorList>
    </citation>
    <scope>NUCLEOTIDE SEQUENCE [LARGE SCALE GENOMIC DNA]</scope>
    <source>
        <strain evidence="3 4">Pla110</strain>
    </source>
</reference>
<evidence type="ECO:0000313" key="3">
    <source>
        <dbReference type="EMBL" id="QDU81889.1"/>
    </source>
</evidence>
<protein>
    <submittedName>
        <fullName evidence="3">Uncharacterized protein</fullName>
    </submittedName>
</protein>